<evidence type="ECO:0000259" key="2">
    <source>
        <dbReference type="Pfam" id="PF20152"/>
    </source>
</evidence>
<feature type="transmembrane region" description="Helical" evidence="1">
    <location>
        <begin position="121"/>
        <end position="146"/>
    </location>
</feature>
<dbReference type="Pfam" id="PF20152">
    <property type="entry name" value="DUF6534"/>
    <property type="match status" value="1"/>
</dbReference>
<feature type="transmembrane region" description="Helical" evidence="1">
    <location>
        <begin position="205"/>
        <end position="224"/>
    </location>
</feature>
<comment type="caution">
    <text evidence="3">The sequence shown here is derived from an EMBL/GenBank/DDBJ whole genome shotgun (WGS) entry which is preliminary data.</text>
</comment>
<keyword evidence="4" id="KW-1185">Reference proteome</keyword>
<dbReference type="EMBL" id="MU155336">
    <property type="protein sequence ID" value="KAF9475339.1"/>
    <property type="molecule type" value="Genomic_DNA"/>
</dbReference>
<sequence length="310" mass="33798">MGLFGLHLNLGPTSGAYLIGTFVSNVLLGATGVQMYIYFRSFQDPLFTKIRVLILLVLELLHGVLSMQAQYHYLIDNFGNPLALTSSIWSSNIMFSITGGIILVVHWSYAIRIFYISGSKILVPIVIVTISLAIFSLGICLSVELFINPSLLNLTGVRENLAKAGLTMAAFNDFLIASTLSFHLHRARTGFKKTDKILDKLTTYAVNNGILTSLTDIVALAFIFAFPESLYSVAISQVIGSLYSNSLMATLNSRQRPNVDDPSSFEFSSRALSTFGAAANPQIPVSTKPAVERSFLMSFDSSRSVAVESV</sequence>
<dbReference type="Proteomes" id="UP000807469">
    <property type="component" value="Unassembled WGS sequence"/>
</dbReference>
<keyword evidence="1" id="KW-1133">Transmembrane helix</keyword>
<keyword evidence="1" id="KW-0812">Transmembrane</keyword>
<dbReference type="PANTHER" id="PTHR40465">
    <property type="entry name" value="CHROMOSOME 1, WHOLE GENOME SHOTGUN SEQUENCE"/>
    <property type="match status" value="1"/>
</dbReference>
<dbReference type="OrthoDB" id="2535105at2759"/>
<evidence type="ECO:0000313" key="4">
    <source>
        <dbReference type="Proteomes" id="UP000807469"/>
    </source>
</evidence>
<dbReference type="AlphaFoldDB" id="A0A9P5YTT9"/>
<accession>A0A9P5YTT9</accession>
<dbReference type="PANTHER" id="PTHR40465:SF1">
    <property type="entry name" value="DUF6534 DOMAIN-CONTAINING PROTEIN"/>
    <property type="match status" value="1"/>
</dbReference>
<proteinExistence type="predicted"/>
<reference evidence="3" key="1">
    <citation type="submission" date="2020-11" db="EMBL/GenBank/DDBJ databases">
        <authorList>
            <consortium name="DOE Joint Genome Institute"/>
            <person name="Ahrendt S."/>
            <person name="Riley R."/>
            <person name="Andreopoulos W."/>
            <person name="Labutti K."/>
            <person name="Pangilinan J."/>
            <person name="Ruiz-Duenas F.J."/>
            <person name="Barrasa J.M."/>
            <person name="Sanchez-Garcia M."/>
            <person name="Camarero S."/>
            <person name="Miyauchi S."/>
            <person name="Serrano A."/>
            <person name="Linde D."/>
            <person name="Babiker R."/>
            <person name="Drula E."/>
            <person name="Ayuso-Fernandez I."/>
            <person name="Pacheco R."/>
            <person name="Padilla G."/>
            <person name="Ferreira P."/>
            <person name="Barriuso J."/>
            <person name="Kellner H."/>
            <person name="Castanera R."/>
            <person name="Alfaro M."/>
            <person name="Ramirez L."/>
            <person name="Pisabarro A.G."/>
            <person name="Kuo A."/>
            <person name="Tritt A."/>
            <person name="Lipzen A."/>
            <person name="He G."/>
            <person name="Yan M."/>
            <person name="Ng V."/>
            <person name="Cullen D."/>
            <person name="Martin F."/>
            <person name="Rosso M.-N."/>
            <person name="Henrissat B."/>
            <person name="Hibbett D."/>
            <person name="Martinez A.T."/>
            <person name="Grigoriev I.V."/>
        </authorList>
    </citation>
    <scope>NUCLEOTIDE SEQUENCE</scope>
    <source>
        <strain evidence="3">CIRM-BRFM 674</strain>
    </source>
</reference>
<gene>
    <name evidence="3" type="ORF">BDN70DRAFT_996482</name>
</gene>
<dbReference type="InterPro" id="IPR045339">
    <property type="entry name" value="DUF6534"/>
</dbReference>
<name>A0A9P5YTT9_9AGAR</name>
<feature type="transmembrane region" description="Helical" evidence="1">
    <location>
        <begin position="16"/>
        <end position="38"/>
    </location>
</feature>
<evidence type="ECO:0000313" key="3">
    <source>
        <dbReference type="EMBL" id="KAF9475339.1"/>
    </source>
</evidence>
<keyword evidence="1" id="KW-0472">Membrane</keyword>
<feature type="transmembrane region" description="Helical" evidence="1">
    <location>
        <begin position="50"/>
        <end position="69"/>
    </location>
</feature>
<feature type="transmembrane region" description="Helical" evidence="1">
    <location>
        <begin position="89"/>
        <end position="109"/>
    </location>
</feature>
<evidence type="ECO:0000256" key="1">
    <source>
        <dbReference type="SAM" id="Phobius"/>
    </source>
</evidence>
<feature type="domain" description="DUF6534" evidence="2">
    <location>
        <begin position="170"/>
        <end position="256"/>
    </location>
</feature>
<organism evidence="3 4">
    <name type="scientific">Pholiota conissans</name>
    <dbReference type="NCBI Taxonomy" id="109636"/>
    <lineage>
        <taxon>Eukaryota</taxon>
        <taxon>Fungi</taxon>
        <taxon>Dikarya</taxon>
        <taxon>Basidiomycota</taxon>
        <taxon>Agaricomycotina</taxon>
        <taxon>Agaricomycetes</taxon>
        <taxon>Agaricomycetidae</taxon>
        <taxon>Agaricales</taxon>
        <taxon>Agaricineae</taxon>
        <taxon>Strophariaceae</taxon>
        <taxon>Pholiota</taxon>
    </lineage>
</organism>
<feature type="transmembrane region" description="Helical" evidence="1">
    <location>
        <begin position="166"/>
        <end position="184"/>
    </location>
</feature>
<protein>
    <recommendedName>
        <fullName evidence="2">DUF6534 domain-containing protein</fullName>
    </recommendedName>
</protein>